<sequence>MIETLMFSLIAGLFVYEIVVLRGLMKRSVNKTLRTFVKDWEPQPTSKKVLTVPSRSYAMQKSTEQIKD</sequence>
<feature type="transmembrane region" description="Helical" evidence="1">
    <location>
        <begin position="6"/>
        <end position="25"/>
    </location>
</feature>
<dbReference type="OrthoDB" id="9922242at2"/>
<evidence type="ECO:0000256" key="1">
    <source>
        <dbReference type="SAM" id="Phobius"/>
    </source>
</evidence>
<keyword evidence="1" id="KW-0472">Membrane</keyword>
<accession>A0A1I0CTY2</accession>
<organism evidence="2 3">
    <name type="scientific">Oceanobacillus limi</name>
    <dbReference type="NCBI Taxonomy" id="930131"/>
    <lineage>
        <taxon>Bacteria</taxon>
        <taxon>Bacillati</taxon>
        <taxon>Bacillota</taxon>
        <taxon>Bacilli</taxon>
        <taxon>Bacillales</taxon>
        <taxon>Bacillaceae</taxon>
        <taxon>Oceanobacillus</taxon>
    </lineage>
</organism>
<evidence type="ECO:0000313" key="3">
    <source>
        <dbReference type="Proteomes" id="UP000198618"/>
    </source>
</evidence>
<evidence type="ECO:0000313" key="2">
    <source>
        <dbReference type="EMBL" id="SET22986.1"/>
    </source>
</evidence>
<keyword evidence="3" id="KW-1185">Reference proteome</keyword>
<dbReference type="STRING" id="930131.SAMN05216389_10771"/>
<protein>
    <submittedName>
        <fullName evidence="2">Uncharacterized protein</fullName>
    </submittedName>
</protein>
<keyword evidence="1" id="KW-1133">Transmembrane helix</keyword>
<dbReference type="RefSeq" id="WP_090869151.1">
    <property type="nucleotide sequence ID" value="NZ_FOHE01000007.1"/>
</dbReference>
<dbReference type="AlphaFoldDB" id="A0A1I0CTY2"/>
<gene>
    <name evidence="2" type="ORF">SAMN05216389_10771</name>
</gene>
<keyword evidence="1" id="KW-0812">Transmembrane</keyword>
<proteinExistence type="predicted"/>
<reference evidence="2 3" key="1">
    <citation type="submission" date="2016-10" db="EMBL/GenBank/DDBJ databases">
        <authorList>
            <person name="de Groot N.N."/>
        </authorList>
    </citation>
    <scope>NUCLEOTIDE SEQUENCE [LARGE SCALE GENOMIC DNA]</scope>
    <source>
        <strain evidence="2 3">IBRC-M 10780</strain>
    </source>
</reference>
<dbReference type="Proteomes" id="UP000198618">
    <property type="component" value="Unassembled WGS sequence"/>
</dbReference>
<dbReference type="EMBL" id="FOHE01000007">
    <property type="protein sequence ID" value="SET22986.1"/>
    <property type="molecule type" value="Genomic_DNA"/>
</dbReference>
<name>A0A1I0CTY2_9BACI</name>